<gene>
    <name evidence="3" type="ORF">SAMN05421684_6995</name>
</gene>
<dbReference type="OrthoDB" id="5243958at2"/>
<keyword evidence="4" id="KW-1185">Reference proteome</keyword>
<proteinExistence type="predicted"/>
<dbReference type="STRING" id="137265.SAMN05421684_6995"/>
<dbReference type="PANTHER" id="PTHR14969">
    <property type="entry name" value="SPHINGOSINE-1-PHOSPHATE PHOSPHOHYDROLASE"/>
    <property type="match status" value="1"/>
</dbReference>
<dbReference type="EMBL" id="FNQB01000004">
    <property type="protein sequence ID" value="SDZ60145.1"/>
    <property type="molecule type" value="Genomic_DNA"/>
</dbReference>
<feature type="transmembrane region" description="Helical" evidence="1">
    <location>
        <begin position="58"/>
        <end position="76"/>
    </location>
</feature>
<feature type="transmembrane region" description="Helical" evidence="1">
    <location>
        <begin position="147"/>
        <end position="167"/>
    </location>
</feature>
<evidence type="ECO:0000256" key="1">
    <source>
        <dbReference type="SAM" id="Phobius"/>
    </source>
</evidence>
<dbReference type="InterPro" id="IPR000326">
    <property type="entry name" value="PAP2/HPO"/>
</dbReference>
<feature type="transmembrane region" description="Helical" evidence="1">
    <location>
        <begin position="26"/>
        <end position="46"/>
    </location>
</feature>
<dbReference type="PANTHER" id="PTHR14969:SF58">
    <property type="entry name" value="UNDECAPRENYL-DIPHOSPHATASE BCRC"/>
    <property type="match status" value="1"/>
</dbReference>
<dbReference type="SMART" id="SM00014">
    <property type="entry name" value="acidPPc"/>
    <property type="match status" value="1"/>
</dbReference>
<keyword evidence="1" id="KW-0472">Membrane</keyword>
<evidence type="ECO:0000259" key="2">
    <source>
        <dbReference type="SMART" id="SM00014"/>
    </source>
</evidence>
<sequence length="173" mass="18361">MNYTLFQAINSMAGRVDAVDDPIEFAAIWLIVLLFAAGAARAWLALRRREYQQVGQVGAVLVVAFLLGAVLSGFGLEQRPFQSHQVHQLIAHAPGTSLPSDHATAAFALALAIGWFLDRTWGAVLLVGAALVGLARIWVGVHYPADVLASFLVAVAAVGVVAAGTRLGRRVPR</sequence>
<protein>
    <submittedName>
        <fullName evidence="3">Undecaprenyl-diphosphatase</fullName>
    </submittedName>
</protein>
<feature type="transmembrane region" description="Helical" evidence="1">
    <location>
        <begin position="124"/>
        <end position="141"/>
    </location>
</feature>
<dbReference type="RefSeq" id="WP_090801531.1">
    <property type="nucleotide sequence ID" value="NZ_BOND01000005.1"/>
</dbReference>
<dbReference type="Gene3D" id="1.20.144.10">
    <property type="entry name" value="Phosphatidic acid phosphatase type 2/haloperoxidase"/>
    <property type="match status" value="1"/>
</dbReference>
<dbReference type="AlphaFoldDB" id="A0A1H3UE72"/>
<evidence type="ECO:0000313" key="4">
    <source>
        <dbReference type="Proteomes" id="UP000199632"/>
    </source>
</evidence>
<organism evidence="3 4">
    <name type="scientific">Asanoa ishikariensis</name>
    <dbReference type="NCBI Taxonomy" id="137265"/>
    <lineage>
        <taxon>Bacteria</taxon>
        <taxon>Bacillati</taxon>
        <taxon>Actinomycetota</taxon>
        <taxon>Actinomycetes</taxon>
        <taxon>Micromonosporales</taxon>
        <taxon>Micromonosporaceae</taxon>
        <taxon>Asanoa</taxon>
    </lineage>
</organism>
<keyword evidence="1" id="KW-1133">Transmembrane helix</keyword>
<accession>A0A1H3UE72</accession>
<dbReference type="InterPro" id="IPR036938">
    <property type="entry name" value="PAP2/HPO_sf"/>
</dbReference>
<dbReference type="Proteomes" id="UP000199632">
    <property type="component" value="Unassembled WGS sequence"/>
</dbReference>
<dbReference type="Pfam" id="PF01569">
    <property type="entry name" value="PAP2"/>
    <property type="match status" value="1"/>
</dbReference>
<reference evidence="4" key="1">
    <citation type="submission" date="2016-10" db="EMBL/GenBank/DDBJ databases">
        <authorList>
            <person name="Varghese N."/>
            <person name="Submissions S."/>
        </authorList>
    </citation>
    <scope>NUCLEOTIDE SEQUENCE [LARGE SCALE GENOMIC DNA]</scope>
    <source>
        <strain evidence="4">DSM 44718</strain>
    </source>
</reference>
<dbReference type="SUPFAM" id="SSF48317">
    <property type="entry name" value="Acid phosphatase/Vanadium-dependent haloperoxidase"/>
    <property type="match status" value="1"/>
</dbReference>
<keyword evidence="1" id="KW-0812">Transmembrane</keyword>
<name>A0A1H3UE72_9ACTN</name>
<evidence type="ECO:0000313" key="3">
    <source>
        <dbReference type="EMBL" id="SDZ60145.1"/>
    </source>
</evidence>
<feature type="domain" description="Phosphatidic acid phosphatase type 2/haloperoxidase" evidence="2">
    <location>
        <begin position="54"/>
        <end position="162"/>
    </location>
</feature>